<feature type="compositionally biased region" description="Low complexity" evidence="6">
    <location>
        <begin position="294"/>
        <end position="308"/>
    </location>
</feature>
<comment type="caution">
    <text evidence="8">The sequence shown here is derived from an EMBL/GenBank/DDBJ whole genome shotgun (WGS) entry which is preliminary data.</text>
</comment>
<keyword evidence="4 7" id="KW-1133">Transmembrane helix</keyword>
<comment type="similarity">
    <text evidence="2">Belongs to the acetate uptake transporter (AceTr) (TC 2.A.96) family.</text>
</comment>
<feature type="transmembrane region" description="Helical" evidence="7">
    <location>
        <begin position="202"/>
        <end position="223"/>
    </location>
</feature>
<feature type="region of interest" description="Disordered" evidence="6">
    <location>
        <begin position="269"/>
        <end position="308"/>
    </location>
</feature>
<feature type="transmembrane region" description="Helical" evidence="7">
    <location>
        <begin position="178"/>
        <end position="196"/>
    </location>
</feature>
<dbReference type="PANTHER" id="PTHR30178">
    <property type="entry name" value="INNER MEMBRANE PROTEIN YAAH"/>
    <property type="match status" value="1"/>
</dbReference>
<feature type="transmembrane region" description="Helical" evidence="7">
    <location>
        <begin position="114"/>
        <end position="133"/>
    </location>
</feature>
<keyword evidence="9" id="KW-1185">Reference proteome</keyword>
<evidence type="ECO:0000313" key="9">
    <source>
        <dbReference type="Proteomes" id="UP001165090"/>
    </source>
</evidence>
<gene>
    <name evidence="8" type="ORF">VaNZ11_008119</name>
</gene>
<comment type="subcellular location">
    <subcellularLocation>
        <location evidence="1">Membrane</location>
        <topology evidence="1">Multi-pass membrane protein</topology>
    </subcellularLocation>
</comment>
<organism evidence="8 9">
    <name type="scientific">Volvox africanus</name>
    <dbReference type="NCBI Taxonomy" id="51714"/>
    <lineage>
        <taxon>Eukaryota</taxon>
        <taxon>Viridiplantae</taxon>
        <taxon>Chlorophyta</taxon>
        <taxon>core chlorophytes</taxon>
        <taxon>Chlorophyceae</taxon>
        <taxon>CS clade</taxon>
        <taxon>Chlamydomonadales</taxon>
        <taxon>Volvocaceae</taxon>
        <taxon>Volvox</taxon>
    </lineage>
</organism>
<proteinExistence type="inferred from homology"/>
<evidence type="ECO:0000256" key="3">
    <source>
        <dbReference type="ARBA" id="ARBA00022692"/>
    </source>
</evidence>
<accession>A0ABQ5S652</accession>
<keyword evidence="3 7" id="KW-0812">Transmembrane</keyword>
<name>A0ABQ5S652_9CHLO</name>
<evidence type="ECO:0000256" key="5">
    <source>
        <dbReference type="ARBA" id="ARBA00023136"/>
    </source>
</evidence>
<feature type="transmembrane region" description="Helical" evidence="7">
    <location>
        <begin position="86"/>
        <end position="107"/>
    </location>
</feature>
<dbReference type="InterPro" id="IPR000791">
    <property type="entry name" value="Gpr1/Fun34/SatP-like"/>
</dbReference>
<evidence type="ECO:0000256" key="4">
    <source>
        <dbReference type="ARBA" id="ARBA00022989"/>
    </source>
</evidence>
<evidence type="ECO:0000256" key="7">
    <source>
        <dbReference type="SAM" id="Phobius"/>
    </source>
</evidence>
<dbReference type="NCBIfam" id="NF038013">
    <property type="entry name" value="AceTr_1"/>
    <property type="match status" value="1"/>
</dbReference>
<reference evidence="8 9" key="1">
    <citation type="journal article" date="2023" name="IScience">
        <title>Expanded male sex-determining region conserved during the evolution of homothallism in the green alga Volvox.</title>
        <authorList>
            <person name="Yamamoto K."/>
            <person name="Matsuzaki R."/>
            <person name="Mahakham W."/>
            <person name="Heman W."/>
            <person name="Sekimoto H."/>
            <person name="Kawachi M."/>
            <person name="Minakuchi Y."/>
            <person name="Toyoda A."/>
            <person name="Nozaki H."/>
        </authorList>
    </citation>
    <scope>NUCLEOTIDE SEQUENCE [LARGE SCALE GENOMIC DNA]</scope>
    <source>
        <strain evidence="8 9">NIES-4468</strain>
    </source>
</reference>
<feature type="transmembrane region" description="Helical" evidence="7">
    <location>
        <begin position="153"/>
        <end position="171"/>
    </location>
</feature>
<evidence type="ECO:0000256" key="6">
    <source>
        <dbReference type="SAM" id="MobiDB-lite"/>
    </source>
</evidence>
<dbReference type="InterPro" id="IPR047623">
    <property type="entry name" value="SatP"/>
</dbReference>
<dbReference type="PANTHER" id="PTHR30178:SF3">
    <property type="entry name" value="SUCCINATE-ACETATE_PROTON SYMPORTER SATP"/>
    <property type="match status" value="1"/>
</dbReference>
<feature type="transmembrane region" description="Helical" evidence="7">
    <location>
        <begin position="61"/>
        <end position="80"/>
    </location>
</feature>
<evidence type="ECO:0000313" key="8">
    <source>
        <dbReference type="EMBL" id="GLI64822.1"/>
    </source>
</evidence>
<dbReference type="EMBL" id="BSDZ01000021">
    <property type="protein sequence ID" value="GLI64822.1"/>
    <property type="molecule type" value="Genomic_DNA"/>
</dbReference>
<protein>
    <submittedName>
        <fullName evidence="8">Uncharacterized protein</fullName>
    </submittedName>
</protein>
<dbReference type="Pfam" id="PF01184">
    <property type="entry name" value="Gpr1_Fun34_YaaH"/>
    <property type="match status" value="1"/>
</dbReference>
<sequence>MKETLRPIALKQAWEVANGEEVKFVYGGFASEKTSGDFHALVTQALVVPNRASVIGDPGPFGLLCFGMTTCMLMFIYTGWAESNFLPTVMCYAMFYGGFGQFVAGVLELIRGNTFGGTAFCSYGAFWMGWFLLEFLSHQDADAYPLARVGKTLWCALWALLTGGLFVTTLCKNGCLMTIFSSLVVTFILLAGGEWSDKCHQAAGYVGFFCGASAIYAAFAFLYEMELGIFLPGVRPLNCLPGALLHPGAAVQPAPENGGCAVVMVAGNSDEEDPKKETAPKELLGPTLRQRQQAGGPREAAGLAAPAPAPTAAAAVVEAK</sequence>
<dbReference type="Proteomes" id="UP001165090">
    <property type="component" value="Unassembled WGS sequence"/>
</dbReference>
<keyword evidence="5 7" id="KW-0472">Membrane</keyword>
<evidence type="ECO:0000256" key="1">
    <source>
        <dbReference type="ARBA" id="ARBA00004141"/>
    </source>
</evidence>
<evidence type="ECO:0000256" key="2">
    <source>
        <dbReference type="ARBA" id="ARBA00005587"/>
    </source>
</evidence>